<protein>
    <submittedName>
        <fullName evidence="2">Diguanylate cyclase</fullName>
        <ecNumber evidence="2">2.7.7.65</ecNumber>
    </submittedName>
</protein>
<dbReference type="InterPro" id="IPR043128">
    <property type="entry name" value="Rev_trsase/Diguanyl_cyclase"/>
</dbReference>
<dbReference type="NCBIfam" id="TIGR00254">
    <property type="entry name" value="GGDEF"/>
    <property type="match status" value="1"/>
</dbReference>
<organism evidence="2 3">
    <name type="scientific">Leifsonia williamsii</name>
    <dbReference type="NCBI Taxonomy" id="3035919"/>
    <lineage>
        <taxon>Bacteria</taxon>
        <taxon>Bacillati</taxon>
        <taxon>Actinomycetota</taxon>
        <taxon>Actinomycetes</taxon>
        <taxon>Micrococcales</taxon>
        <taxon>Microbacteriaceae</taxon>
        <taxon>Leifsonia</taxon>
    </lineage>
</organism>
<name>A0ABT8K715_9MICO</name>
<dbReference type="PROSITE" id="PS50887">
    <property type="entry name" value="GGDEF"/>
    <property type="match status" value="1"/>
</dbReference>
<dbReference type="Pfam" id="PF01590">
    <property type="entry name" value="GAF"/>
    <property type="match status" value="1"/>
</dbReference>
<dbReference type="InterPro" id="IPR029016">
    <property type="entry name" value="GAF-like_dom_sf"/>
</dbReference>
<sequence length="449" mass="48210">MRSVAADDLPCAVVQLDASGAIVDANAVFAAWTGRLLTELVGTPLDSLLRPSKSATTDGSVMRLASADGRRRAVMPTRSALPDGQLVVLVDATERMAFEDRLTRSRSLEERTRNRLELVIEASIAFATATTEIELADILATTVARAYGAEQSAVFLLDDHGAFEQTSGSNPLEAVVDLTSLAPQASMLRSVVKLSGADQAEELSPALGRAFREVGVYALLASPIRHDDELFGLWVCFFLHPRTFDAEAAPLADALSGQAGQTATSLRLQRQLEHAAMHDETTGLANRRFLETLLPDYAEAAETLMAVMFIDLDGFKAVNDSLGHHAGDLLLREVGVRLKGVVRHDDLVARYGGDEFVVVCEVPDSIAAHDVAERIRREVRRPFDDLPEGFPVSASIGLSIARTAASAWNPDLLIRLADQAMYTAKNAGGDRIVDARGFGGEDAPLPVGV</sequence>
<keyword evidence="3" id="KW-1185">Reference proteome</keyword>
<reference evidence="2" key="1">
    <citation type="submission" date="2023-06" db="EMBL/GenBank/DDBJ databases">
        <title>MT1 and MT2 Draft Genomes of Novel Species.</title>
        <authorList>
            <person name="Venkateswaran K."/>
        </authorList>
    </citation>
    <scope>NUCLEOTIDE SEQUENCE</scope>
    <source>
        <strain evidence="2">F6_8S_P_1B</strain>
    </source>
</reference>
<dbReference type="SMART" id="SM00267">
    <property type="entry name" value="GGDEF"/>
    <property type="match status" value="1"/>
</dbReference>
<gene>
    <name evidence="2" type="ORF">P5G50_02045</name>
</gene>
<dbReference type="Gene3D" id="3.30.450.20">
    <property type="entry name" value="PAS domain"/>
    <property type="match status" value="1"/>
</dbReference>
<dbReference type="SUPFAM" id="SSF55073">
    <property type="entry name" value="Nucleotide cyclase"/>
    <property type="match status" value="1"/>
</dbReference>
<dbReference type="InterPro" id="IPR000014">
    <property type="entry name" value="PAS"/>
</dbReference>
<evidence type="ECO:0000259" key="1">
    <source>
        <dbReference type="PROSITE" id="PS50887"/>
    </source>
</evidence>
<dbReference type="InterPro" id="IPR052163">
    <property type="entry name" value="DGC-Regulatory_Protein"/>
</dbReference>
<dbReference type="Proteomes" id="UP001174208">
    <property type="component" value="Unassembled WGS sequence"/>
</dbReference>
<dbReference type="PANTHER" id="PTHR46663">
    <property type="entry name" value="DIGUANYLATE CYCLASE DGCT-RELATED"/>
    <property type="match status" value="1"/>
</dbReference>
<dbReference type="Gene3D" id="3.30.70.270">
    <property type="match status" value="1"/>
</dbReference>
<comment type="caution">
    <text evidence="2">The sequence shown here is derived from an EMBL/GenBank/DDBJ whole genome shotgun (WGS) entry which is preliminary data.</text>
</comment>
<dbReference type="GO" id="GO:0052621">
    <property type="term" value="F:diguanylate cyclase activity"/>
    <property type="evidence" value="ECO:0007669"/>
    <property type="project" value="UniProtKB-EC"/>
</dbReference>
<dbReference type="SUPFAM" id="SSF55781">
    <property type="entry name" value="GAF domain-like"/>
    <property type="match status" value="1"/>
</dbReference>
<dbReference type="PANTHER" id="PTHR46663:SF2">
    <property type="entry name" value="GGDEF DOMAIN-CONTAINING PROTEIN"/>
    <property type="match status" value="1"/>
</dbReference>
<dbReference type="SMART" id="SM00065">
    <property type="entry name" value="GAF"/>
    <property type="match status" value="1"/>
</dbReference>
<dbReference type="InterPro" id="IPR035965">
    <property type="entry name" value="PAS-like_dom_sf"/>
</dbReference>
<dbReference type="InterPro" id="IPR003018">
    <property type="entry name" value="GAF"/>
</dbReference>
<dbReference type="Gene3D" id="3.30.450.40">
    <property type="match status" value="1"/>
</dbReference>
<dbReference type="RefSeq" id="WP_301212701.1">
    <property type="nucleotide sequence ID" value="NZ_JAROCF010000001.1"/>
</dbReference>
<dbReference type="CDD" id="cd01949">
    <property type="entry name" value="GGDEF"/>
    <property type="match status" value="1"/>
</dbReference>
<keyword evidence="2" id="KW-0808">Transferase</keyword>
<dbReference type="InterPro" id="IPR029787">
    <property type="entry name" value="Nucleotide_cyclase"/>
</dbReference>
<dbReference type="SUPFAM" id="SSF55785">
    <property type="entry name" value="PYP-like sensor domain (PAS domain)"/>
    <property type="match status" value="1"/>
</dbReference>
<keyword evidence="2" id="KW-0548">Nucleotidyltransferase</keyword>
<dbReference type="EC" id="2.7.7.65" evidence="2"/>
<feature type="domain" description="GGDEF" evidence="1">
    <location>
        <begin position="303"/>
        <end position="437"/>
    </location>
</feature>
<dbReference type="Pfam" id="PF00990">
    <property type="entry name" value="GGDEF"/>
    <property type="match status" value="1"/>
</dbReference>
<evidence type="ECO:0000313" key="2">
    <source>
        <dbReference type="EMBL" id="MDN4613221.1"/>
    </source>
</evidence>
<accession>A0ABT8K715</accession>
<dbReference type="EMBL" id="JAROCF010000001">
    <property type="protein sequence ID" value="MDN4613221.1"/>
    <property type="molecule type" value="Genomic_DNA"/>
</dbReference>
<dbReference type="InterPro" id="IPR000160">
    <property type="entry name" value="GGDEF_dom"/>
</dbReference>
<proteinExistence type="predicted"/>
<dbReference type="CDD" id="cd00130">
    <property type="entry name" value="PAS"/>
    <property type="match status" value="1"/>
</dbReference>
<evidence type="ECO:0000313" key="3">
    <source>
        <dbReference type="Proteomes" id="UP001174208"/>
    </source>
</evidence>